<feature type="compositionally biased region" description="Low complexity" evidence="1">
    <location>
        <begin position="40"/>
        <end position="51"/>
    </location>
</feature>
<accession>A0A0N1IL45</accession>
<protein>
    <submittedName>
        <fullName evidence="2">Uncharacterized protein</fullName>
    </submittedName>
</protein>
<evidence type="ECO:0000313" key="2">
    <source>
        <dbReference type="EMBL" id="KPI87668.1"/>
    </source>
</evidence>
<dbReference type="EMBL" id="LJSK01000078">
    <property type="protein sequence ID" value="KPI87668.1"/>
    <property type="molecule type" value="Genomic_DNA"/>
</dbReference>
<name>A0A0N1IL45_LEPSE</name>
<dbReference type="Proteomes" id="UP000038009">
    <property type="component" value="Unassembled WGS sequence"/>
</dbReference>
<evidence type="ECO:0000256" key="1">
    <source>
        <dbReference type="SAM" id="MobiDB-lite"/>
    </source>
</evidence>
<dbReference type="OMA" id="QQIMFNE"/>
<feature type="region of interest" description="Disordered" evidence="1">
    <location>
        <begin position="30"/>
        <end position="121"/>
    </location>
</feature>
<keyword evidence="3" id="KW-1185">Reference proteome</keyword>
<comment type="caution">
    <text evidence="2">The sequence shown here is derived from an EMBL/GenBank/DDBJ whole genome shotgun (WGS) entry which is preliminary data.</text>
</comment>
<evidence type="ECO:0000313" key="3">
    <source>
        <dbReference type="Proteomes" id="UP000038009"/>
    </source>
</evidence>
<dbReference type="AlphaFoldDB" id="A0A0N1IL45"/>
<feature type="compositionally biased region" description="Polar residues" evidence="1">
    <location>
        <begin position="52"/>
        <end position="69"/>
    </location>
</feature>
<dbReference type="VEuPathDB" id="TriTrypDB:Lsey_0078_0230"/>
<dbReference type="OrthoDB" id="10423513at2759"/>
<organism evidence="2 3">
    <name type="scientific">Leptomonas seymouri</name>
    <dbReference type="NCBI Taxonomy" id="5684"/>
    <lineage>
        <taxon>Eukaryota</taxon>
        <taxon>Discoba</taxon>
        <taxon>Euglenozoa</taxon>
        <taxon>Kinetoplastea</taxon>
        <taxon>Metakinetoplastina</taxon>
        <taxon>Trypanosomatida</taxon>
        <taxon>Trypanosomatidae</taxon>
        <taxon>Leishmaniinae</taxon>
        <taxon>Leptomonas</taxon>
    </lineage>
</organism>
<sequence>MSQGRLRQSHWREVLEELNAQQTLIESILHPGRRGSDGQTSLSFTTPSSTPQRYTDLTASPRTRSSSRVQPGGSYALLSPSFEASDGEERPTRFHSGCRTDANGGAKTDKADGHRGGSAAANGSKVVEALVEALSTSSWSSDSSTALPTASGESFPMSYSLPTVVAPPEPIVSHSPSPDYEGRLANMFTSRSTALQAAPLYLQATQIVAREFEERQQIMFNEFSTVTELISLFVCRMSQTSVSR</sequence>
<proteinExistence type="predicted"/>
<gene>
    <name evidence="2" type="ORF">ABL78_3266</name>
</gene>
<reference evidence="2 3" key="1">
    <citation type="journal article" date="2015" name="PLoS Pathog.">
        <title>Leptomonas seymouri: Adaptations to the Dixenous Life Cycle Analyzed by Genome Sequencing, Transcriptome Profiling and Co-infection with Leishmania donovani.</title>
        <authorList>
            <person name="Kraeva N."/>
            <person name="Butenko A."/>
            <person name="Hlavacova J."/>
            <person name="Kostygov A."/>
            <person name="Myskova J."/>
            <person name="Grybchuk D."/>
            <person name="Lestinova T."/>
            <person name="Votypka J."/>
            <person name="Volf P."/>
            <person name="Opperdoes F."/>
            <person name="Flegontov P."/>
            <person name="Lukes J."/>
            <person name="Yurchenko V."/>
        </authorList>
    </citation>
    <scope>NUCLEOTIDE SEQUENCE [LARGE SCALE GENOMIC DNA]</scope>
    <source>
        <strain evidence="2 3">ATCC 30220</strain>
    </source>
</reference>